<proteinExistence type="predicted"/>
<organism evidence="3 4">
    <name type="scientific">Stratiformator vulcanicus</name>
    <dbReference type="NCBI Taxonomy" id="2527980"/>
    <lineage>
        <taxon>Bacteria</taxon>
        <taxon>Pseudomonadati</taxon>
        <taxon>Planctomycetota</taxon>
        <taxon>Planctomycetia</taxon>
        <taxon>Planctomycetales</taxon>
        <taxon>Planctomycetaceae</taxon>
        <taxon>Stratiformator</taxon>
    </lineage>
</organism>
<feature type="domain" description="THUMP-like" evidence="2">
    <location>
        <begin position="328"/>
        <end position="401"/>
    </location>
</feature>
<dbReference type="EMBL" id="CP036268">
    <property type="protein sequence ID" value="QDT38041.1"/>
    <property type="molecule type" value="Genomic_DNA"/>
</dbReference>
<dbReference type="SUPFAM" id="SSF53335">
    <property type="entry name" value="S-adenosyl-L-methionine-dependent methyltransferases"/>
    <property type="match status" value="1"/>
</dbReference>
<feature type="region of interest" description="Disordered" evidence="1">
    <location>
        <begin position="1"/>
        <end position="27"/>
    </location>
</feature>
<reference evidence="3 4" key="1">
    <citation type="submission" date="2019-02" db="EMBL/GenBank/DDBJ databases">
        <title>Deep-cultivation of Planctomycetes and their phenomic and genomic characterization uncovers novel biology.</title>
        <authorList>
            <person name="Wiegand S."/>
            <person name="Jogler M."/>
            <person name="Boedeker C."/>
            <person name="Pinto D."/>
            <person name="Vollmers J."/>
            <person name="Rivas-Marin E."/>
            <person name="Kohn T."/>
            <person name="Peeters S.H."/>
            <person name="Heuer A."/>
            <person name="Rast P."/>
            <person name="Oberbeckmann S."/>
            <person name="Bunk B."/>
            <person name="Jeske O."/>
            <person name="Meyerdierks A."/>
            <person name="Storesund J.E."/>
            <person name="Kallscheuer N."/>
            <person name="Luecker S."/>
            <person name="Lage O.M."/>
            <person name="Pohl T."/>
            <person name="Merkel B.J."/>
            <person name="Hornburger P."/>
            <person name="Mueller R.-W."/>
            <person name="Bruemmer F."/>
            <person name="Labrenz M."/>
            <person name="Spormann A.M."/>
            <person name="Op den Camp H."/>
            <person name="Overmann J."/>
            <person name="Amann R."/>
            <person name="Jetten M.S.M."/>
            <person name="Mascher T."/>
            <person name="Medema M.H."/>
            <person name="Devos D.P."/>
            <person name="Kaster A.-K."/>
            <person name="Ovreas L."/>
            <person name="Rohde M."/>
            <person name="Galperin M.Y."/>
            <person name="Jogler C."/>
        </authorList>
    </citation>
    <scope>NUCLEOTIDE SEQUENCE [LARGE SCALE GENOMIC DNA]</scope>
    <source>
        <strain evidence="3 4">Pan189</strain>
    </source>
</reference>
<keyword evidence="4" id="KW-1185">Reference proteome</keyword>
<dbReference type="Pfam" id="PF18096">
    <property type="entry name" value="Thump_like"/>
    <property type="match status" value="1"/>
</dbReference>
<evidence type="ECO:0000259" key="2">
    <source>
        <dbReference type="Pfam" id="PF18096"/>
    </source>
</evidence>
<dbReference type="OrthoDB" id="9810570at2"/>
<accession>A0A517R2F6</accession>
<feature type="compositionally biased region" description="Basic and acidic residues" evidence="1">
    <location>
        <begin position="7"/>
        <end position="27"/>
    </location>
</feature>
<dbReference type="InterPro" id="IPR029063">
    <property type="entry name" value="SAM-dependent_MTases_sf"/>
</dbReference>
<evidence type="ECO:0000313" key="4">
    <source>
        <dbReference type="Proteomes" id="UP000317318"/>
    </source>
</evidence>
<evidence type="ECO:0000256" key="1">
    <source>
        <dbReference type="SAM" id="MobiDB-lite"/>
    </source>
</evidence>
<dbReference type="KEGG" id="svp:Pan189_24260"/>
<dbReference type="Proteomes" id="UP000317318">
    <property type="component" value="Chromosome"/>
</dbReference>
<sequence>MDDGNEDSVRDRKPRSPDRPADEIQVLRDLRSDPSVIDAIDESDGDSLTLQKSLRERFPAELVRAALGLVDARSRAAAKFPEAKRLWADRVLVEQATAPEIAKHKAQRFEGRVIDLCCGLGSDTLALARRGNVLAVDASLRSCLFTKWNTEDAGLEYQVQITTALAESINVGGRLIHLDPDQRAGGKRSRRVEHLSPSLAEITRLMASARGGAVKLSPASNFGGKFIDAEHELISLNGECKEAVIWFGELAEPDLWRATILPENATLEAMPLQHYAERSSLQRFLYDPNPAVVRAGLIDCWGERDSLCRLDDADEYLTSDRAIDSAFGRSFEVLAELPNNETKLRREVARLNWGDAEIKCRHLSIDARAIRSRLSLKPEGERGTVIFARIGGRARIVLARRLPKSSSQ</sequence>
<name>A0A517R2F6_9PLAN</name>
<dbReference type="RefSeq" id="WP_145364102.1">
    <property type="nucleotide sequence ID" value="NZ_CP036268.1"/>
</dbReference>
<dbReference type="InterPro" id="IPR041497">
    <property type="entry name" value="Thump-like"/>
</dbReference>
<dbReference type="AlphaFoldDB" id="A0A517R2F6"/>
<protein>
    <recommendedName>
        <fullName evidence="2">THUMP-like domain-containing protein</fullName>
    </recommendedName>
</protein>
<gene>
    <name evidence="3" type="ORF">Pan189_24260</name>
</gene>
<evidence type="ECO:0000313" key="3">
    <source>
        <dbReference type="EMBL" id="QDT38041.1"/>
    </source>
</evidence>
<dbReference type="Gene3D" id="3.40.50.150">
    <property type="entry name" value="Vaccinia Virus protein VP39"/>
    <property type="match status" value="1"/>
</dbReference>